<dbReference type="SMART" id="SM00474">
    <property type="entry name" value="35EXOc"/>
    <property type="match status" value="1"/>
</dbReference>
<dbReference type="Pfam" id="PF02739">
    <property type="entry name" value="5_3_exonuc_N"/>
    <property type="match status" value="1"/>
</dbReference>
<evidence type="ECO:0000256" key="4">
    <source>
        <dbReference type="ARBA" id="ARBA00022679"/>
    </source>
</evidence>
<dbReference type="PANTHER" id="PTHR10133">
    <property type="entry name" value="DNA POLYMERASE I"/>
    <property type="match status" value="1"/>
</dbReference>
<keyword evidence="10 16" id="KW-0269">Exonuclease</keyword>
<keyword evidence="13 16" id="KW-0234">DNA repair</keyword>
<dbReference type="CDD" id="cd08637">
    <property type="entry name" value="DNA_pol_A_pol_I_C"/>
    <property type="match status" value="1"/>
</dbReference>
<evidence type="ECO:0000256" key="15">
    <source>
        <dbReference type="NCBIfam" id="TIGR00593"/>
    </source>
</evidence>
<comment type="catalytic activity">
    <reaction evidence="14 16">
        <text>DNA(n) + a 2'-deoxyribonucleoside 5'-triphosphate = DNA(n+1) + diphosphate</text>
        <dbReference type="Rhea" id="RHEA:22508"/>
        <dbReference type="Rhea" id="RHEA-COMP:17339"/>
        <dbReference type="Rhea" id="RHEA-COMP:17340"/>
        <dbReference type="ChEBI" id="CHEBI:33019"/>
        <dbReference type="ChEBI" id="CHEBI:61560"/>
        <dbReference type="ChEBI" id="CHEBI:173112"/>
        <dbReference type="EC" id="2.7.7.7"/>
    </reaction>
</comment>
<evidence type="ECO:0000259" key="19">
    <source>
        <dbReference type="SMART" id="SM00482"/>
    </source>
</evidence>
<evidence type="ECO:0000259" key="18">
    <source>
        <dbReference type="SMART" id="SM00475"/>
    </source>
</evidence>
<comment type="function">
    <text evidence="16">In addition to polymerase activity, this DNA polymerase exhibits 3'-5' and 5'-3' exonuclease activity.</text>
</comment>
<dbReference type="InterPro" id="IPR002298">
    <property type="entry name" value="DNA_polymerase_A"/>
</dbReference>
<dbReference type="Gene3D" id="3.40.50.1010">
    <property type="entry name" value="5'-nuclease"/>
    <property type="match status" value="1"/>
</dbReference>
<keyword evidence="11 16" id="KW-0239">DNA-directed DNA polymerase</keyword>
<dbReference type="SUPFAM" id="SSF47807">
    <property type="entry name" value="5' to 3' exonuclease, C-terminal subdomain"/>
    <property type="match status" value="1"/>
</dbReference>
<keyword evidence="7" id="KW-0540">Nuclease</keyword>
<dbReference type="InterPro" id="IPR012337">
    <property type="entry name" value="RNaseH-like_sf"/>
</dbReference>
<evidence type="ECO:0000256" key="3">
    <source>
        <dbReference type="ARBA" id="ARBA00020311"/>
    </source>
</evidence>
<dbReference type="InterPro" id="IPR036279">
    <property type="entry name" value="5-3_exonuclease_C_sf"/>
</dbReference>
<evidence type="ECO:0000313" key="20">
    <source>
        <dbReference type="EMBL" id="TDU72890.1"/>
    </source>
</evidence>
<accession>A0A4R7S3C8</accession>
<feature type="domain" description="3'-5' exonuclease" evidence="17">
    <location>
        <begin position="342"/>
        <end position="553"/>
    </location>
</feature>
<dbReference type="SMART" id="SM00482">
    <property type="entry name" value="POLAc"/>
    <property type="match status" value="1"/>
</dbReference>
<dbReference type="InterPro" id="IPR002421">
    <property type="entry name" value="5-3_exonuclease"/>
</dbReference>
<dbReference type="GO" id="GO:0003677">
    <property type="term" value="F:DNA binding"/>
    <property type="evidence" value="ECO:0007669"/>
    <property type="project" value="UniProtKB-UniRule"/>
</dbReference>
<dbReference type="GO" id="GO:0006302">
    <property type="term" value="P:double-strand break repair"/>
    <property type="evidence" value="ECO:0007669"/>
    <property type="project" value="TreeGrafter"/>
</dbReference>
<dbReference type="OrthoDB" id="9806424at2"/>
<protein>
    <recommendedName>
        <fullName evidence="3 15">DNA polymerase I</fullName>
        <ecNumber evidence="2 15">2.7.7.7</ecNumber>
    </recommendedName>
</protein>
<reference evidence="20 21" key="1">
    <citation type="submission" date="2019-03" db="EMBL/GenBank/DDBJ databases">
        <title>Genomic Encyclopedia of Archaeal and Bacterial Type Strains, Phase II (KMG-II): from individual species to whole genera.</title>
        <authorList>
            <person name="Goeker M."/>
        </authorList>
    </citation>
    <scope>NUCLEOTIDE SEQUENCE [LARGE SCALE GENOMIC DNA]</scope>
    <source>
        <strain evidence="20 21">ATCC 25309</strain>
    </source>
</reference>
<dbReference type="InterPro" id="IPR002562">
    <property type="entry name" value="3'-5'_exonuclease_dom"/>
</dbReference>
<dbReference type="PROSITE" id="PS00447">
    <property type="entry name" value="DNA_POLYMERASE_A"/>
    <property type="match status" value="1"/>
</dbReference>
<dbReference type="InterPro" id="IPR020045">
    <property type="entry name" value="DNA_polI_H3TH"/>
</dbReference>
<dbReference type="SMART" id="SM00475">
    <property type="entry name" value="53EXOc"/>
    <property type="match status" value="1"/>
</dbReference>
<dbReference type="FunFam" id="1.20.1060.10:FF:000001">
    <property type="entry name" value="DNA polymerase I"/>
    <property type="match status" value="1"/>
</dbReference>
<evidence type="ECO:0000256" key="11">
    <source>
        <dbReference type="ARBA" id="ARBA00022932"/>
    </source>
</evidence>
<evidence type="ECO:0000259" key="17">
    <source>
        <dbReference type="SMART" id="SM00474"/>
    </source>
</evidence>
<evidence type="ECO:0000256" key="13">
    <source>
        <dbReference type="ARBA" id="ARBA00023204"/>
    </source>
</evidence>
<dbReference type="InterPro" id="IPR043502">
    <property type="entry name" value="DNA/RNA_pol_sf"/>
</dbReference>
<keyword evidence="8 16" id="KW-0227">DNA damage</keyword>
<keyword evidence="5 16" id="KW-0548">Nucleotidyltransferase</keyword>
<dbReference type="InterPro" id="IPR018320">
    <property type="entry name" value="DNA_polymerase_1"/>
</dbReference>
<dbReference type="FunFam" id="1.10.150.20:FF:000002">
    <property type="entry name" value="DNA polymerase I"/>
    <property type="match status" value="1"/>
</dbReference>
<keyword evidence="4 16" id="KW-0808">Transferase</keyword>
<dbReference type="InterPro" id="IPR036397">
    <property type="entry name" value="RNaseH_sf"/>
</dbReference>
<dbReference type="InterPro" id="IPR001098">
    <property type="entry name" value="DNA-dir_DNA_pol_A_palm_dom"/>
</dbReference>
<evidence type="ECO:0000256" key="8">
    <source>
        <dbReference type="ARBA" id="ARBA00022763"/>
    </source>
</evidence>
<dbReference type="NCBIfam" id="TIGR00593">
    <property type="entry name" value="pola"/>
    <property type="match status" value="1"/>
</dbReference>
<evidence type="ECO:0000256" key="14">
    <source>
        <dbReference type="ARBA" id="ARBA00049244"/>
    </source>
</evidence>
<dbReference type="Gene3D" id="3.30.70.370">
    <property type="match status" value="1"/>
</dbReference>
<dbReference type="GO" id="GO:0008408">
    <property type="term" value="F:3'-5' exonuclease activity"/>
    <property type="evidence" value="ECO:0007669"/>
    <property type="project" value="UniProtKB-UniRule"/>
</dbReference>
<dbReference type="InterPro" id="IPR008918">
    <property type="entry name" value="HhH2"/>
</dbReference>
<dbReference type="SUPFAM" id="SSF88723">
    <property type="entry name" value="PIN domain-like"/>
    <property type="match status" value="1"/>
</dbReference>
<feature type="domain" description="5'-3' exonuclease" evidence="18">
    <location>
        <begin position="3"/>
        <end position="264"/>
    </location>
</feature>
<dbReference type="CDD" id="cd06139">
    <property type="entry name" value="DNA_polA_I_Ecoli_like_exo"/>
    <property type="match status" value="1"/>
</dbReference>
<dbReference type="InterPro" id="IPR020046">
    <property type="entry name" value="5-3_exonucl_a-hlix_arch_N"/>
</dbReference>
<dbReference type="GO" id="GO:0006261">
    <property type="term" value="P:DNA-templated DNA replication"/>
    <property type="evidence" value="ECO:0007669"/>
    <property type="project" value="UniProtKB-UniRule"/>
</dbReference>
<dbReference type="CDD" id="cd09898">
    <property type="entry name" value="H3TH_53EXO"/>
    <property type="match status" value="1"/>
</dbReference>
<dbReference type="GO" id="GO:0003887">
    <property type="term" value="F:DNA-directed DNA polymerase activity"/>
    <property type="evidence" value="ECO:0007669"/>
    <property type="project" value="UniProtKB-UniRule"/>
</dbReference>
<evidence type="ECO:0000256" key="12">
    <source>
        <dbReference type="ARBA" id="ARBA00023125"/>
    </source>
</evidence>
<evidence type="ECO:0000256" key="2">
    <source>
        <dbReference type="ARBA" id="ARBA00012417"/>
    </source>
</evidence>
<dbReference type="InterPro" id="IPR019760">
    <property type="entry name" value="DNA-dir_DNA_pol_A_CS"/>
</dbReference>
<evidence type="ECO:0000256" key="9">
    <source>
        <dbReference type="ARBA" id="ARBA00022801"/>
    </source>
</evidence>
<evidence type="ECO:0000256" key="10">
    <source>
        <dbReference type="ARBA" id="ARBA00022839"/>
    </source>
</evidence>
<evidence type="ECO:0000256" key="1">
    <source>
        <dbReference type="ARBA" id="ARBA00007705"/>
    </source>
</evidence>
<dbReference type="NCBIfam" id="NF004397">
    <property type="entry name" value="PRK05755.1"/>
    <property type="match status" value="1"/>
</dbReference>
<gene>
    <name evidence="16" type="primary">polA</name>
    <name evidence="20" type="ORF">EI77_01356</name>
</gene>
<dbReference type="EMBL" id="SOCA01000002">
    <property type="protein sequence ID" value="TDU72890.1"/>
    <property type="molecule type" value="Genomic_DNA"/>
</dbReference>
<dbReference type="PANTHER" id="PTHR10133:SF27">
    <property type="entry name" value="DNA POLYMERASE NU"/>
    <property type="match status" value="1"/>
</dbReference>
<dbReference type="SUPFAM" id="SSF56672">
    <property type="entry name" value="DNA/RNA polymerases"/>
    <property type="match status" value="1"/>
</dbReference>
<evidence type="ECO:0000313" key="21">
    <source>
        <dbReference type="Proteomes" id="UP000295662"/>
    </source>
</evidence>
<dbReference type="RefSeq" id="WP_133794004.1">
    <property type="nucleotide sequence ID" value="NZ_SOCA01000002.1"/>
</dbReference>
<evidence type="ECO:0000256" key="5">
    <source>
        <dbReference type="ARBA" id="ARBA00022695"/>
    </source>
</evidence>
<sequence length="966" mass="106846">MSKRLFLLDGMALLYRAHFAFIKNPIRTSDGLNTSALYGFTNTLLDIIKSWQPTHLAVVLDTSAPTPRHEIFPEYKAQREEMPEDLVTAIPQIHRLCAAMNIPLLTRDGYEADDIIGILAKRSEGKDFETFMVTPDKDFGQLVSESVKIYKPGRQGSDVEILGVAEVCARWGIERPEQVVDILSLMGDAVDNIPGIPGFGEKTATSLIQQFGSLENLIANAAQLKGKQKEKVEQNKDKAILSKQLATIMHDAPLEVELDGLAVRPHDDELLKGLFTEFEFNALGKRMFGDEFKAGRGRQLAKDAAPPTETAAAMPGDLFSMEETTQQTAHNMRSIADTEHAYHLIRTPEERRNFIVELQAQPQFCFDLETTSLDPRDTQIVGIAFSWKDGEGWFVLFPRDKAEAAAVLEEFRGVFTNTSPAPESLSAPWDGGDTVLPAGAAEGIEKIGHNLKFDLSVMLAHGLEVVGPFFDTMLAHSLIEPDQRHGMDYLAESMLGYTPVPITALIGTEKNDLFSQSTMADVAEADPQKITDYAAEDADVTWQLAAKLRPLLPKHGAERVFYDIECPLLPVLTKMENTGVAIDVQALREFGLELEKRANEMHRRIQEVAGGPFNLNSPKQLGEVLFERLKLTDKPKKTSTGQYQTNEQVLQSLAGLHPIIADILEYREVTKLKNTYVDTLPGTVSKVTGRVHTTFHQLMAATGRMASSNPNLQNIPIRSDSGKEIRKAFVPGQEGWVLLSADYSQVELRVMAALSEDAAMIEAFQNGHDIHQATAARVYGVTLEGTLPEMRRTAKMVNFGIIYGISAFGLSQRLGIPRGEAATIIENYFKQFPGIHRYMEQIVQDAKRYGYVETITGRRRVIRDIASGNASIRGGAERMAMNTPIQGTAADMIKLAMINVDKALTNAGLKTKMLLQVHDELLFEVPVDEVEQAKELILREMQNALTLGDVPVGVEAGTGLNWLQAH</sequence>
<evidence type="ECO:0000256" key="6">
    <source>
        <dbReference type="ARBA" id="ARBA00022705"/>
    </source>
</evidence>
<evidence type="ECO:0000256" key="16">
    <source>
        <dbReference type="RuleBase" id="RU004460"/>
    </source>
</evidence>
<dbReference type="Gene3D" id="1.20.1060.10">
    <property type="entry name" value="Taq DNA Polymerase, Chain T, domain 4"/>
    <property type="match status" value="1"/>
</dbReference>
<dbReference type="Pfam" id="PF01612">
    <property type="entry name" value="DNA_pol_A_exo1"/>
    <property type="match status" value="1"/>
</dbReference>
<dbReference type="Pfam" id="PF00476">
    <property type="entry name" value="DNA_pol_A"/>
    <property type="match status" value="1"/>
</dbReference>
<dbReference type="AlphaFoldDB" id="A0A4R7S3C8"/>
<dbReference type="InterPro" id="IPR029060">
    <property type="entry name" value="PIN-like_dom_sf"/>
</dbReference>
<feature type="domain" description="DNA-directed DNA polymerase family A palm" evidence="19">
    <location>
        <begin position="722"/>
        <end position="929"/>
    </location>
</feature>
<name>A0A4R7S3C8_9BACT</name>
<dbReference type="Proteomes" id="UP000295662">
    <property type="component" value="Unassembled WGS sequence"/>
</dbReference>
<dbReference type="Pfam" id="PF01367">
    <property type="entry name" value="5_3_exonuc"/>
    <property type="match status" value="1"/>
</dbReference>
<dbReference type="CDD" id="cd09859">
    <property type="entry name" value="PIN_53EXO"/>
    <property type="match status" value="1"/>
</dbReference>
<comment type="caution">
    <text evidence="20">The sequence shown here is derived from an EMBL/GenBank/DDBJ whole genome shotgun (WGS) entry which is preliminary data.</text>
</comment>
<dbReference type="EC" id="2.7.7.7" evidence="2 15"/>
<keyword evidence="9 16" id="KW-0378">Hydrolase</keyword>
<keyword evidence="12 16" id="KW-0238">DNA-binding</keyword>
<keyword evidence="6 16" id="KW-0235">DNA replication</keyword>
<evidence type="ECO:0000256" key="7">
    <source>
        <dbReference type="ARBA" id="ARBA00022722"/>
    </source>
</evidence>
<dbReference type="Gene3D" id="1.10.150.20">
    <property type="entry name" value="5' to 3' exonuclease, C-terminal subdomain"/>
    <property type="match status" value="2"/>
</dbReference>
<comment type="similarity">
    <text evidence="1 16">Belongs to the DNA polymerase type-A family.</text>
</comment>
<keyword evidence="21" id="KW-1185">Reference proteome</keyword>
<organism evidence="20 21">
    <name type="scientific">Prosthecobacter fusiformis</name>
    <dbReference type="NCBI Taxonomy" id="48464"/>
    <lineage>
        <taxon>Bacteria</taxon>
        <taxon>Pseudomonadati</taxon>
        <taxon>Verrucomicrobiota</taxon>
        <taxon>Verrucomicrobiia</taxon>
        <taxon>Verrucomicrobiales</taxon>
        <taxon>Verrucomicrobiaceae</taxon>
        <taxon>Prosthecobacter</taxon>
    </lineage>
</organism>
<dbReference type="PRINTS" id="PR00868">
    <property type="entry name" value="DNAPOLI"/>
</dbReference>
<dbReference type="SMART" id="SM00279">
    <property type="entry name" value="HhH2"/>
    <property type="match status" value="1"/>
</dbReference>
<dbReference type="SUPFAM" id="SSF53098">
    <property type="entry name" value="Ribonuclease H-like"/>
    <property type="match status" value="1"/>
</dbReference>
<dbReference type="Gene3D" id="3.30.420.10">
    <property type="entry name" value="Ribonuclease H-like superfamily/Ribonuclease H"/>
    <property type="match status" value="1"/>
</dbReference>
<proteinExistence type="inferred from homology"/>
<dbReference type="FunFam" id="1.10.150.20:FF:000003">
    <property type="entry name" value="DNA polymerase I"/>
    <property type="match status" value="1"/>
</dbReference>
<dbReference type="GO" id="GO:0008409">
    <property type="term" value="F:5'-3' exonuclease activity"/>
    <property type="evidence" value="ECO:0007669"/>
    <property type="project" value="UniProtKB-UniRule"/>
</dbReference>